<reference evidence="9 10" key="1">
    <citation type="submission" date="2024-02" db="EMBL/GenBank/DDBJ databases">
        <authorList>
            <consortium name="ELIXIR-Norway"/>
            <consortium name="Elixir Norway"/>
        </authorList>
    </citation>
    <scope>NUCLEOTIDE SEQUENCE [LARGE SCALE GENOMIC DNA]</scope>
</reference>
<protein>
    <recommendedName>
        <fullName evidence="2">lysozyme</fullName>
        <ecNumber evidence="2">3.2.1.17</ecNumber>
    </recommendedName>
</protein>
<name>A0ABP0TC29_9BRYO</name>
<evidence type="ECO:0000256" key="6">
    <source>
        <dbReference type="ARBA" id="ARBA00023157"/>
    </source>
</evidence>
<dbReference type="Proteomes" id="UP001497512">
    <property type="component" value="Chromosome 1"/>
</dbReference>
<evidence type="ECO:0000256" key="5">
    <source>
        <dbReference type="ARBA" id="ARBA00022801"/>
    </source>
</evidence>
<dbReference type="PROSITE" id="PS50096">
    <property type="entry name" value="IQ"/>
    <property type="match status" value="1"/>
</dbReference>
<evidence type="ECO:0000256" key="3">
    <source>
        <dbReference type="ARBA" id="ARBA00022529"/>
    </source>
</evidence>
<dbReference type="PANTHER" id="PTHR11195">
    <property type="entry name" value="DESTABILASE-RELATED"/>
    <property type="match status" value="1"/>
</dbReference>
<dbReference type="Gene3D" id="1.10.530.10">
    <property type="match status" value="1"/>
</dbReference>
<keyword evidence="10" id="KW-1185">Reference proteome</keyword>
<dbReference type="InterPro" id="IPR008597">
    <property type="entry name" value="Invert_lysozyme"/>
</dbReference>
<dbReference type="SMART" id="SM00015">
    <property type="entry name" value="IQ"/>
    <property type="match status" value="2"/>
</dbReference>
<gene>
    <name evidence="9" type="ORF">CSSPTR1EN2_LOCUS452</name>
</gene>
<dbReference type="Gene3D" id="1.20.5.190">
    <property type="match status" value="1"/>
</dbReference>
<sequence length="1394" mass="154390">MVSIRRRLNTWESVKSVGLDLLIEAKNQKKQNDCRRTVQPLLNALRFVESSNHLHCPDGDNGLSIGPLQISELYHLDAWKHKKAYAWILCRDLEHAENTVIAYWLKYCPDALVKGDWETLAKVHNGGPQGCAMAKTVCYWSKVSSHLQQHEPREVICTNAKVGALQSLEKLSVVKNSSKTDVIKKLSQLDRKRVLAVIKSDKPVILSTENRGSTLHHKRKLQRSAKVRVHRVAGSRKISSRSSDSKQLSPFIVHRVKSRQLTTNVSSKHTSLQSMLHFGYWTFPQSAKQHQAAILLQAFWRMHVARLWYQRVQRAVLLIQKWWRQCVSQKAQGAIMILANSGIEKDQEILDAHHARTDAHQRIYPSLDAMTGDPSRLPEEPGDAGGCLLEMPRSPVDSLYDINVSEKRKDEILMELATIFFLAPEGDRFSRNPTGDKSMELFHTTDIDNVADMANINSEFSLALSADALSFSFPQLPDEKLKDKGPTVLPSPLQVWNQTVLETGTIPPMIDRREPTSVDVYGSPAETVKIFPSVALKANHLEEWPLSPTREWISIAAGSCKLSPSSKIQVPIKGKCDDNLPQSGKRCQDLGQVDIPRSWWNSTEVKSMSAHGGCIQAPSHNAKKSLGAAGSLECFPVSAGLLAGESERCLGLIPQIAELSASSDIGVGLTTPPCNRTPLVGHTCEVESPLSPAMEEELLEELAKLLHTGANALSSSGTTNLQASALRLTGTLDSCSVSQATVQIKGNSRKPARKLYFHVGKQDKLQDITANGLPQYTAGGKLIASSVGHHTTCAQESDSNKMLEDNTRCNVTQTSLAVSQPSIVALQSDCDLFQKNKLLETAAGMYELKGSLQPVRDGCQNTGELKDRFQNHSDGISESLSPLPEACSSKNPWAPNTPWSHSYHRPTSHTEIAAVYGEVPVKTTEQHDGSSVLVADVRPGTSLVPSLSLWQQIPNIESECSRSVLADSMVSAPSDQFYARIDSQPDCNSHKHGEEQPQISSHRQLSSAKTASDVDQTSRSNEDMPLSCSEIDIESLPGNGCPYPSSPDSQCSVKISKGTTFHAMYEQEISSTQSMSISRKYFLQSQVIPSPDFSIGCDSDSESTVSTANVRSATDDLLESLEKRTPTSYQQALFTCEDSSLCKLQKSDLGESPDCVHKGEAWVENTFDTLEKQSKLQKSDVGESPDCVSKGEPWVENTFDKLEKQSNKQCLTLDNFSGPLPVTPRSQAEATLRRSASSSCTWACGLRGTAGHCSPSLDGLCKLWDEQCVDLLTRALKYKQLVADPNLLSHEVRLAYDVPPLLGPPTIAWEIQSIERLLERLENREMLKELVKQQRDIIYTNIATHASRRERYQMYNKWGIRKLSTGRLRKIVYAMLWKDAKRYNESADLVMQYL</sequence>
<organism evidence="9 10">
    <name type="scientific">Sphagnum troendelagicum</name>
    <dbReference type="NCBI Taxonomy" id="128251"/>
    <lineage>
        <taxon>Eukaryota</taxon>
        <taxon>Viridiplantae</taxon>
        <taxon>Streptophyta</taxon>
        <taxon>Embryophyta</taxon>
        <taxon>Bryophyta</taxon>
        <taxon>Sphagnophytina</taxon>
        <taxon>Sphagnopsida</taxon>
        <taxon>Sphagnales</taxon>
        <taxon>Sphagnaceae</taxon>
        <taxon>Sphagnum</taxon>
    </lineage>
</organism>
<dbReference type="InterPro" id="IPR027417">
    <property type="entry name" value="P-loop_NTPase"/>
</dbReference>
<evidence type="ECO:0000256" key="4">
    <source>
        <dbReference type="ARBA" id="ARBA00022638"/>
    </source>
</evidence>
<keyword evidence="3" id="KW-0929">Antimicrobial</keyword>
<dbReference type="PANTHER" id="PTHR11195:SF13">
    <property type="entry name" value="INVERTEBRATE-TYPE LYSOZYME 2-RELATED"/>
    <property type="match status" value="1"/>
</dbReference>
<accession>A0ABP0TC29</accession>
<feature type="compositionally biased region" description="Polar residues" evidence="8">
    <location>
        <begin position="997"/>
        <end position="1019"/>
    </location>
</feature>
<dbReference type="CDD" id="cd23767">
    <property type="entry name" value="IQCD"/>
    <property type="match status" value="1"/>
</dbReference>
<evidence type="ECO:0000313" key="9">
    <source>
        <dbReference type="EMBL" id="CAK9189801.1"/>
    </source>
</evidence>
<keyword evidence="4" id="KW-0081">Bacteriolytic enzyme</keyword>
<evidence type="ECO:0000256" key="2">
    <source>
        <dbReference type="ARBA" id="ARBA00012732"/>
    </source>
</evidence>
<dbReference type="EMBL" id="OZ019893">
    <property type="protein sequence ID" value="CAK9189801.1"/>
    <property type="molecule type" value="Genomic_DNA"/>
</dbReference>
<evidence type="ECO:0000256" key="7">
    <source>
        <dbReference type="ARBA" id="ARBA00023295"/>
    </source>
</evidence>
<feature type="region of interest" description="Disordered" evidence="8">
    <location>
        <begin position="980"/>
        <end position="1027"/>
    </location>
</feature>
<evidence type="ECO:0000256" key="8">
    <source>
        <dbReference type="SAM" id="MobiDB-lite"/>
    </source>
</evidence>
<dbReference type="Pfam" id="PF00612">
    <property type="entry name" value="IQ"/>
    <property type="match status" value="1"/>
</dbReference>
<evidence type="ECO:0000313" key="10">
    <source>
        <dbReference type="Proteomes" id="UP001497512"/>
    </source>
</evidence>
<evidence type="ECO:0000256" key="1">
    <source>
        <dbReference type="ARBA" id="ARBA00000632"/>
    </source>
</evidence>
<proteinExistence type="predicted"/>
<keyword evidence="5" id="KW-0378">Hydrolase</keyword>
<dbReference type="SUPFAM" id="SSF52540">
    <property type="entry name" value="P-loop containing nucleoside triphosphate hydrolases"/>
    <property type="match status" value="1"/>
</dbReference>
<dbReference type="PROSITE" id="PS51909">
    <property type="entry name" value="LYSOZYME_I"/>
    <property type="match status" value="1"/>
</dbReference>
<dbReference type="EC" id="3.2.1.17" evidence="2"/>
<keyword evidence="6" id="KW-1015">Disulfide bond</keyword>
<comment type="catalytic activity">
    <reaction evidence="1">
        <text>Hydrolysis of (1-&gt;4)-beta-linkages between N-acetylmuramic acid and N-acetyl-D-glucosamine residues in a peptidoglycan and between N-acetyl-D-glucosamine residues in chitodextrins.</text>
        <dbReference type="EC" id="3.2.1.17"/>
    </reaction>
</comment>
<dbReference type="InterPro" id="IPR000048">
    <property type="entry name" value="IQ_motif_EF-hand-BS"/>
</dbReference>
<keyword evidence="7" id="KW-0326">Glycosidase</keyword>